<dbReference type="SUPFAM" id="SSF56059">
    <property type="entry name" value="Glutathione synthetase ATP-binding domain-like"/>
    <property type="match status" value="1"/>
</dbReference>
<proteinExistence type="inferred from homology"/>
<keyword evidence="8" id="KW-0658">Purine biosynthesis</keyword>
<evidence type="ECO:0000256" key="8">
    <source>
        <dbReference type="ARBA" id="ARBA00022755"/>
    </source>
</evidence>
<evidence type="ECO:0000313" key="16">
    <source>
        <dbReference type="EMBL" id="GLC62309.1"/>
    </source>
</evidence>
<reference evidence="16 17" key="1">
    <citation type="journal article" date="2023" name="Commun. Biol.">
        <title>Reorganization of the ancestral sex-determining regions during the evolution of trioecy in Pleodorina starrii.</title>
        <authorList>
            <person name="Takahashi K."/>
            <person name="Suzuki S."/>
            <person name="Kawai-Toyooka H."/>
            <person name="Yamamoto K."/>
            <person name="Hamaji T."/>
            <person name="Ootsuki R."/>
            <person name="Yamaguchi H."/>
            <person name="Kawachi M."/>
            <person name="Higashiyama T."/>
            <person name="Nozaki H."/>
        </authorList>
    </citation>
    <scope>NUCLEOTIDE SEQUENCE [LARGE SCALE GENOMIC DNA]</scope>
    <source>
        <strain evidence="16 17">NIES-4479</strain>
    </source>
</reference>
<evidence type="ECO:0000256" key="13">
    <source>
        <dbReference type="ARBA" id="ARBA00042864"/>
    </source>
</evidence>
<accession>A0A9W6FAG1</accession>
<comment type="caution">
    <text evidence="16">The sequence shown here is derived from an EMBL/GenBank/DDBJ whole genome shotgun (WGS) entry which is preliminary data.</text>
</comment>
<organism evidence="16 17">
    <name type="scientific">Pleodorina starrii</name>
    <dbReference type="NCBI Taxonomy" id="330485"/>
    <lineage>
        <taxon>Eukaryota</taxon>
        <taxon>Viridiplantae</taxon>
        <taxon>Chlorophyta</taxon>
        <taxon>core chlorophytes</taxon>
        <taxon>Chlorophyceae</taxon>
        <taxon>CS clade</taxon>
        <taxon>Chlamydomonadales</taxon>
        <taxon>Volvocaceae</taxon>
        <taxon>Pleodorina</taxon>
    </lineage>
</organism>
<dbReference type="AlphaFoldDB" id="A0A9W6FAG1"/>
<dbReference type="InterPro" id="IPR020559">
    <property type="entry name" value="PRibGlycinamide_synth_CS"/>
</dbReference>
<dbReference type="Pfam" id="PF01259">
    <property type="entry name" value="SAICAR_synt"/>
    <property type="match status" value="1"/>
</dbReference>
<evidence type="ECO:0000256" key="3">
    <source>
        <dbReference type="ARBA" id="ARBA00010190"/>
    </source>
</evidence>
<dbReference type="GO" id="GO:0004637">
    <property type="term" value="F:phosphoribosylamine-glycine ligase activity"/>
    <property type="evidence" value="ECO:0007669"/>
    <property type="project" value="UniProtKB-EC"/>
</dbReference>
<dbReference type="GO" id="GO:0046872">
    <property type="term" value="F:metal ion binding"/>
    <property type="evidence" value="ECO:0007669"/>
    <property type="project" value="InterPro"/>
</dbReference>
<dbReference type="Gene3D" id="3.40.50.20">
    <property type="match status" value="1"/>
</dbReference>
<dbReference type="SMART" id="SM01210">
    <property type="entry name" value="GARS_C"/>
    <property type="match status" value="1"/>
</dbReference>
<evidence type="ECO:0000256" key="2">
    <source>
        <dbReference type="ARBA" id="ARBA00005174"/>
    </source>
</evidence>
<dbReference type="InterPro" id="IPR028923">
    <property type="entry name" value="SAICAR_synt/ADE2_N"/>
</dbReference>
<evidence type="ECO:0000256" key="4">
    <source>
        <dbReference type="ARBA" id="ARBA00012217"/>
    </source>
</evidence>
<evidence type="ECO:0000256" key="6">
    <source>
        <dbReference type="ARBA" id="ARBA00022598"/>
    </source>
</evidence>
<feature type="domain" description="ATP-grasp" evidence="15">
    <location>
        <begin position="113"/>
        <end position="313"/>
    </location>
</feature>
<dbReference type="Pfam" id="PF01071">
    <property type="entry name" value="GARS_A"/>
    <property type="match status" value="1"/>
</dbReference>
<dbReference type="InterPro" id="IPR020561">
    <property type="entry name" value="PRibGlycinamid_synth_ATP-grasp"/>
</dbReference>
<dbReference type="GO" id="GO:0009113">
    <property type="term" value="P:purine nucleobase biosynthetic process"/>
    <property type="evidence" value="ECO:0007669"/>
    <property type="project" value="InterPro"/>
</dbReference>
<dbReference type="SUPFAM" id="SSF51246">
    <property type="entry name" value="Rudiment single hybrid motif"/>
    <property type="match status" value="1"/>
</dbReference>
<dbReference type="Gene3D" id="3.90.600.10">
    <property type="entry name" value="Phosphoribosylglycinamide synthetase, C-terminal domain"/>
    <property type="match status" value="1"/>
</dbReference>
<evidence type="ECO:0000313" key="17">
    <source>
        <dbReference type="Proteomes" id="UP001165080"/>
    </source>
</evidence>
<dbReference type="HAMAP" id="MF_00138">
    <property type="entry name" value="GARS"/>
    <property type="match status" value="1"/>
</dbReference>
<dbReference type="SMART" id="SM01209">
    <property type="entry name" value="GARS_A"/>
    <property type="match status" value="1"/>
</dbReference>
<dbReference type="GO" id="GO:0006164">
    <property type="term" value="P:purine nucleotide biosynthetic process"/>
    <property type="evidence" value="ECO:0007669"/>
    <property type="project" value="UniProtKB-KW"/>
</dbReference>
<dbReference type="InterPro" id="IPR018236">
    <property type="entry name" value="SAICAR_synthetase_CS"/>
</dbReference>
<dbReference type="HAMAP" id="MF_00137">
    <property type="entry name" value="SAICAR_synth"/>
    <property type="match status" value="1"/>
</dbReference>
<comment type="similarity">
    <text evidence="3">Belongs to the SAICAR synthetase family.</text>
</comment>
<evidence type="ECO:0000259" key="15">
    <source>
        <dbReference type="PROSITE" id="PS50975"/>
    </source>
</evidence>
<dbReference type="EC" id="6.3.4.13" evidence="5"/>
<dbReference type="PROSITE" id="PS00184">
    <property type="entry name" value="GARS"/>
    <property type="match status" value="1"/>
</dbReference>
<dbReference type="InterPro" id="IPR020562">
    <property type="entry name" value="PRibGlycinamide_synth_N"/>
</dbReference>
<dbReference type="PANTHER" id="PTHR43472:SF1">
    <property type="entry name" value="PHOSPHORIBOSYLAMINE--GLYCINE LIGASE, CHLOROPLASTIC"/>
    <property type="match status" value="1"/>
</dbReference>
<evidence type="ECO:0000256" key="9">
    <source>
        <dbReference type="ARBA" id="ARBA00022840"/>
    </source>
</evidence>
<dbReference type="NCBIfam" id="NF010568">
    <property type="entry name" value="PRK13961.1"/>
    <property type="match status" value="1"/>
</dbReference>
<dbReference type="SUPFAM" id="SSF52440">
    <property type="entry name" value="PreATP-grasp domain"/>
    <property type="match status" value="1"/>
</dbReference>
<dbReference type="InterPro" id="IPR013815">
    <property type="entry name" value="ATP_grasp_subdomain_1"/>
</dbReference>
<dbReference type="InterPro" id="IPR011054">
    <property type="entry name" value="Rudment_hybrid_motif"/>
</dbReference>
<evidence type="ECO:0000256" key="14">
    <source>
        <dbReference type="PROSITE-ProRule" id="PRU00409"/>
    </source>
</evidence>
<dbReference type="NCBIfam" id="TIGR00081">
    <property type="entry name" value="purC"/>
    <property type="match status" value="1"/>
</dbReference>
<sequence>MCHFPGVKVLVLGPGGREHAIIRALLADPEVEQVHCAPGNAGIAQLVPVHAVDADDPAAATALARELAVDLVVVGPEAPLVAGVADALREAGFLVFGPSRAAARLEGSKAFAKEVMASAGVPTAMARVATTEEEAADALDTFGAPYVVKDDGLAAGKGVVVTADRAEALEHAAACFAAGGSVVIEEFLDGPEVSLFVLTDGSRVIPLSPAQDFKRIHDDDEGPNTGGMGAYTPLPWLPQGFVEEVVERVARPTVDEMRRRGTPFVGVLYCGLAVTTRGLRVIEFNARFGDPETQAVLARLTTPLGRLLHAAAAGRLDEAERLRWRPETAVAVVVAAQDYPDSPRKGDPIGGLEDAEALEGVHVVHAGTAVAPEGEHAGRIVSAGGRVLAVVALGADLDDARERAYRGVALVALEGSQHRTDIALKAARGLVTVPGAGMSEQGTVTTPPEIPGWRHIYSGKVRELYVPDESRLRATGVAIYDDAEYRAGSVLVLATDRISAFDEILPTEIPDKGKILTQLSLWWFEQLAAVPNHVLSTDVHESVRGRAVVCKNLSMFPVECIARGYLTGSGLKDYRETGEVCGIELPPGLVDGSRLAEPIFTPTGKAEVGEHDLPITFQEMADGVGHAVADRLRELTLEIYTAAERIARERGIIVADTKVEFGLDSYRGAITLGDEVLTPDSSRFWDAETYEPGKAQPSFDKQYVRDWLRSDESGWNGAGPVPPLPEQVVERTRARYVEAFERLTGRTFDPDGSFFEVAGPLEY</sequence>
<evidence type="ECO:0000256" key="10">
    <source>
        <dbReference type="ARBA" id="ARBA00030409"/>
    </source>
</evidence>
<dbReference type="Gene3D" id="3.30.470.20">
    <property type="entry name" value="ATP-grasp fold, B domain"/>
    <property type="match status" value="2"/>
</dbReference>
<dbReference type="InterPro" id="IPR011761">
    <property type="entry name" value="ATP-grasp"/>
</dbReference>
<dbReference type="InterPro" id="IPR020560">
    <property type="entry name" value="PRibGlycinamide_synth_C-dom"/>
</dbReference>
<dbReference type="Pfam" id="PF02843">
    <property type="entry name" value="GARS_C"/>
    <property type="match status" value="1"/>
</dbReference>
<dbReference type="PROSITE" id="PS50975">
    <property type="entry name" value="ATP_GRASP"/>
    <property type="match status" value="1"/>
</dbReference>
<dbReference type="PANTHER" id="PTHR43472">
    <property type="entry name" value="PHOSPHORIBOSYLAMINE--GLYCINE LIGASE"/>
    <property type="match status" value="1"/>
</dbReference>
<dbReference type="Proteomes" id="UP001165080">
    <property type="component" value="Unassembled WGS sequence"/>
</dbReference>
<comment type="similarity">
    <text evidence="11">Belongs to the GARS family.</text>
</comment>
<dbReference type="PROSITE" id="PS01057">
    <property type="entry name" value="SAICAR_SYNTHETASE_1"/>
    <property type="match status" value="1"/>
</dbReference>
<keyword evidence="6" id="KW-0436">Ligase</keyword>
<dbReference type="GO" id="GO:0005524">
    <property type="term" value="F:ATP binding"/>
    <property type="evidence" value="ECO:0007669"/>
    <property type="project" value="UniProtKB-UniRule"/>
</dbReference>
<dbReference type="NCBIfam" id="TIGR00877">
    <property type="entry name" value="purD"/>
    <property type="match status" value="1"/>
</dbReference>
<evidence type="ECO:0000256" key="11">
    <source>
        <dbReference type="ARBA" id="ARBA00038345"/>
    </source>
</evidence>
<name>A0A9W6FAG1_9CHLO</name>
<dbReference type="CDD" id="cd01414">
    <property type="entry name" value="SAICAR_synt_Sc"/>
    <property type="match status" value="1"/>
</dbReference>
<evidence type="ECO:0000256" key="5">
    <source>
        <dbReference type="ARBA" id="ARBA00013255"/>
    </source>
</evidence>
<dbReference type="InterPro" id="IPR037123">
    <property type="entry name" value="PRibGlycinamide_synth_C_sf"/>
</dbReference>
<keyword evidence="7 14" id="KW-0547">Nucleotide-binding</keyword>
<dbReference type="InterPro" id="IPR000115">
    <property type="entry name" value="PRibGlycinamide_synth"/>
</dbReference>
<evidence type="ECO:0000256" key="12">
    <source>
        <dbReference type="ARBA" id="ARBA00042242"/>
    </source>
</evidence>
<comment type="pathway">
    <text evidence="2">Purine metabolism; IMP biosynthesis via de novo pathway; N(1)-(5-phospho-D-ribosyl)glycinamide from 5-phospho-alpha-D-ribose 1-diphosphate: step 2/2.</text>
</comment>
<dbReference type="SUPFAM" id="SSF56104">
    <property type="entry name" value="SAICAR synthase-like"/>
    <property type="match status" value="1"/>
</dbReference>
<dbReference type="Gene3D" id="3.30.1490.20">
    <property type="entry name" value="ATP-grasp fold, A domain"/>
    <property type="match status" value="1"/>
</dbReference>
<dbReference type="InterPro" id="IPR016185">
    <property type="entry name" value="PreATP-grasp_dom_sf"/>
</dbReference>
<evidence type="ECO:0000256" key="7">
    <source>
        <dbReference type="ARBA" id="ARBA00022741"/>
    </source>
</evidence>
<dbReference type="GO" id="GO:0004639">
    <property type="term" value="F:phosphoribosylaminoimidazolesuccinocarboxamide synthase activity"/>
    <property type="evidence" value="ECO:0007669"/>
    <property type="project" value="UniProtKB-EC"/>
</dbReference>
<keyword evidence="17" id="KW-1185">Reference proteome</keyword>
<gene>
    <name evidence="16" type="primary">PLESTB003283</name>
    <name evidence="16" type="ORF">PLESTB_001869000</name>
</gene>
<dbReference type="InterPro" id="IPR001636">
    <property type="entry name" value="SAICAR_synth"/>
</dbReference>
<protein>
    <recommendedName>
        <fullName evidence="12">Glycinamide ribonucleotide synthetase</fullName>
        <ecNumber evidence="4">6.3.2.6</ecNumber>
        <ecNumber evidence="5">6.3.4.13</ecNumber>
    </recommendedName>
    <alternativeName>
        <fullName evidence="13">Phosphoribosylglycinamide synthetase</fullName>
    </alternativeName>
    <alternativeName>
        <fullName evidence="10">SAICAR synthetase</fullName>
    </alternativeName>
</protein>
<dbReference type="Pfam" id="PF02844">
    <property type="entry name" value="GARS_N"/>
    <property type="match status" value="1"/>
</dbReference>
<dbReference type="EMBL" id="BRXU01000063">
    <property type="protein sequence ID" value="GLC62309.1"/>
    <property type="molecule type" value="Genomic_DNA"/>
</dbReference>
<keyword evidence="9 14" id="KW-0067">ATP-binding</keyword>
<dbReference type="EC" id="6.3.2.6" evidence="4"/>
<dbReference type="Gene3D" id="3.30.200.20">
    <property type="entry name" value="Phosphorylase Kinase, domain 1"/>
    <property type="match status" value="1"/>
</dbReference>
<comment type="pathway">
    <text evidence="1">Purine metabolism; IMP biosynthesis via de novo pathway; 5-amino-1-(5-phospho-D-ribosyl)imidazole-4-carboxamide from 5-amino-1-(5-phospho-D-ribosyl)imidazole-4-carboxylate: step 1/2.</text>
</comment>
<dbReference type="FunFam" id="3.30.470.20:FF:000015">
    <property type="entry name" value="Phosphoribosylaminoimidazole-succinocarboxamide synthase"/>
    <property type="match status" value="1"/>
</dbReference>
<evidence type="ECO:0000256" key="1">
    <source>
        <dbReference type="ARBA" id="ARBA00004672"/>
    </source>
</evidence>